<dbReference type="Proteomes" id="UP000070501">
    <property type="component" value="Unassembled WGS sequence"/>
</dbReference>
<dbReference type="InParanoid" id="A0A136IJX1"/>
<sequence>MRALHRSYLILATAATVVLASPQAVPNYLDPASQQDSSHADTHLSDVALPSTLSADSFLKLIDNYPELATVEVGGNYTFIDPSWLVKAFVINYTQEPLTFTTTDLSAAWETIANACGGEYVPGTAGLYDQGADVKSGFAFGYMEKDRYNLREWDKSIWASTLETCR</sequence>
<dbReference type="OrthoDB" id="10398201at2759"/>
<evidence type="ECO:0000313" key="2">
    <source>
        <dbReference type="EMBL" id="KXJ85205.1"/>
    </source>
</evidence>
<keyword evidence="3" id="KW-1185">Reference proteome</keyword>
<keyword evidence="1" id="KW-0732">Signal</keyword>
<evidence type="ECO:0000313" key="3">
    <source>
        <dbReference type="Proteomes" id="UP000070501"/>
    </source>
</evidence>
<reference evidence="3" key="1">
    <citation type="submission" date="2016-02" db="EMBL/GenBank/DDBJ databases">
        <title>Draft genome sequence of Microdochium bolleyi, a fungal endophyte of beachgrass.</title>
        <authorList>
            <consortium name="DOE Joint Genome Institute"/>
            <person name="David A.S."/>
            <person name="May G."/>
            <person name="Haridas S."/>
            <person name="Lim J."/>
            <person name="Wang M."/>
            <person name="Labutti K."/>
            <person name="Lipzen A."/>
            <person name="Barry K."/>
            <person name="Grigoriev I.V."/>
        </authorList>
    </citation>
    <scope>NUCLEOTIDE SEQUENCE [LARGE SCALE GENOMIC DNA]</scope>
    <source>
        <strain evidence="3">J235TASD1</strain>
    </source>
</reference>
<organism evidence="2 3">
    <name type="scientific">Microdochium bolleyi</name>
    <dbReference type="NCBI Taxonomy" id="196109"/>
    <lineage>
        <taxon>Eukaryota</taxon>
        <taxon>Fungi</taxon>
        <taxon>Dikarya</taxon>
        <taxon>Ascomycota</taxon>
        <taxon>Pezizomycotina</taxon>
        <taxon>Sordariomycetes</taxon>
        <taxon>Xylariomycetidae</taxon>
        <taxon>Xylariales</taxon>
        <taxon>Microdochiaceae</taxon>
        <taxon>Microdochium</taxon>
    </lineage>
</organism>
<proteinExistence type="predicted"/>
<accession>A0A136IJX1</accession>
<protein>
    <submittedName>
        <fullName evidence="2">Uncharacterized protein</fullName>
    </submittedName>
</protein>
<name>A0A136IJX1_9PEZI</name>
<evidence type="ECO:0000256" key="1">
    <source>
        <dbReference type="SAM" id="SignalP"/>
    </source>
</evidence>
<feature type="chain" id="PRO_5007292719" evidence="1">
    <location>
        <begin position="21"/>
        <end position="166"/>
    </location>
</feature>
<dbReference type="EMBL" id="KQ964290">
    <property type="protein sequence ID" value="KXJ85205.1"/>
    <property type="molecule type" value="Genomic_DNA"/>
</dbReference>
<gene>
    <name evidence="2" type="ORF">Micbo1qcDRAFT_181000</name>
</gene>
<dbReference type="AlphaFoldDB" id="A0A136IJX1"/>
<feature type="signal peptide" evidence="1">
    <location>
        <begin position="1"/>
        <end position="20"/>
    </location>
</feature>